<keyword evidence="2" id="KW-1185">Reference proteome</keyword>
<dbReference type="Proteomes" id="UP000029453">
    <property type="component" value="Unassembled WGS sequence"/>
</dbReference>
<proteinExistence type="predicted"/>
<organism evidence="1 2">
    <name type="scientific">Paenibacillus popilliae ATCC 14706</name>
    <dbReference type="NCBI Taxonomy" id="1212764"/>
    <lineage>
        <taxon>Bacteria</taxon>
        <taxon>Bacillati</taxon>
        <taxon>Bacillota</taxon>
        <taxon>Bacilli</taxon>
        <taxon>Bacillales</taxon>
        <taxon>Paenibacillaceae</taxon>
        <taxon>Paenibacillus</taxon>
    </lineage>
</organism>
<dbReference type="RefSeq" id="WP_006287482.1">
    <property type="nucleotide sequence ID" value="NZ_BALG01000252.1"/>
</dbReference>
<evidence type="ECO:0000313" key="2">
    <source>
        <dbReference type="Proteomes" id="UP000029453"/>
    </source>
</evidence>
<gene>
    <name evidence="1" type="ORF">PPOP_3178</name>
</gene>
<sequence length="49" mass="5283">MSILKSQVVVKNIPGGMVGKLPDGRTINVRNISSDGRPTLEIYDGKKSI</sequence>
<accession>M9M7N5</accession>
<comment type="caution">
    <text evidence="1">The sequence shown here is derived from an EMBL/GenBank/DDBJ whole genome shotgun (WGS) entry which is preliminary data.</text>
</comment>
<dbReference type="AlphaFoldDB" id="M9M7N5"/>
<reference evidence="1 2" key="1">
    <citation type="submission" date="2012-10" db="EMBL/GenBank/DDBJ databases">
        <title>Draft Genome Sequence of Paenibacillus popilliae ATCC 14706T.</title>
        <authorList>
            <person name="Iiyama K."/>
            <person name="Mori K."/>
            <person name="Mon H."/>
            <person name="Chieda Y."/>
            <person name="Lee J.M."/>
            <person name="Kusakabe T."/>
            <person name="Tashiro K."/>
            <person name="Asano S."/>
            <person name="Yasunaga-Aoki C."/>
            <person name="Shimizu S."/>
        </authorList>
    </citation>
    <scope>NUCLEOTIDE SEQUENCE [LARGE SCALE GENOMIC DNA]</scope>
    <source>
        <strain evidence="1 2">ATCC 14706</strain>
    </source>
</reference>
<name>M9M7N5_PAEPP</name>
<dbReference type="EMBL" id="BALG01000252">
    <property type="protein sequence ID" value="GAC43778.1"/>
    <property type="molecule type" value="Genomic_DNA"/>
</dbReference>
<evidence type="ECO:0000313" key="1">
    <source>
        <dbReference type="EMBL" id="GAC43778.1"/>
    </source>
</evidence>
<protein>
    <submittedName>
        <fullName evidence="1">Uncharacterized protein</fullName>
    </submittedName>
</protein>